<accession>A0A926DD35</accession>
<proteinExistence type="inferred from homology"/>
<dbReference type="GO" id="GO:0006352">
    <property type="term" value="P:DNA-templated transcription initiation"/>
    <property type="evidence" value="ECO:0007669"/>
    <property type="project" value="InterPro"/>
</dbReference>
<evidence type="ECO:0000256" key="2">
    <source>
        <dbReference type="ARBA" id="ARBA00021245"/>
    </source>
</evidence>
<organism evidence="9 10">
    <name type="scientific">Feifania hominis</name>
    <dbReference type="NCBI Taxonomy" id="2763660"/>
    <lineage>
        <taxon>Bacteria</taxon>
        <taxon>Bacillati</taxon>
        <taxon>Bacillota</taxon>
        <taxon>Clostridia</taxon>
        <taxon>Eubacteriales</taxon>
        <taxon>Feifaniaceae</taxon>
        <taxon>Feifania</taxon>
    </lineage>
</organism>
<sequence>MPQVERNIVYESEPDDALIRLAQSGDTQAAGQLLSRYAPLVKTASRKFYIIGAESDDVVQEGMIGLYKAITDYDFSRGFTFSAFAQVCIDRQILTAIRAAGRQKHIPLNSYISLFQQSDQSDRDLNLTGQAGFPSQEDPSEEVITREFLLHLREFVARELSHFEQEALQLYLEGQSYQQIADHFAKPVKSIYNAIWRIRRKVMAEFDESAVLQ</sequence>
<dbReference type="NCBIfam" id="TIGR02937">
    <property type="entry name" value="sigma70-ECF"/>
    <property type="match status" value="1"/>
</dbReference>
<dbReference type="InterPro" id="IPR036388">
    <property type="entry name" value="WH-like_DNA-bd_sf"/>
</dbReference>
<dbReference type="SUPFAM" id="SSF46894">
    <property type="entry name" value="C-terminal effector domain of the bipartite response regulators"/>
    <property type="match status" value="1"/>
</dbReference>
<keyword evidence="3" id="KW-0805">Transcription regulation</keyword>
<comment type="caution">
    <text evidence="9">The sequence shown here is derived from an EMBL/GenBank/DDBJ whole genome shotgun (WGS) entry which is preliminary data.</text>
</comment>
<keyword evidence="4" id="KW-0731">Sigma factor</keyword>
<dbReference type="InterPro" id="IPR013325">
    <property type="entry name" value="RNA_pol_sigma_r2"/>
</dbReference>
<dbReference type="GO" id="GO:0003677">
    <property type="term" value="F:DNA binding"/>
    <property type="evidence" value="ECO:0007669"/>
    <property type="project" value="UniProtKB-KW"/>
</dbReference>
<dbReference type="PANTHER" id="PTHR30385:SF1">
    <property type="entry name" value="RNA POLYMERASE SIGMA-H FACTOR"/>
    <property type="match status" value="1"/>
</dbReference>
<dbReference type="GO" id="GO:0016987">
    <property type="term" value="F:sigma factor activity"/>
    <property type="evidence" value="ECO:0007669"/>
    <property type="project" value="UniProtKB-KW"/>
</dbReference>
<dbReference type="RefSeq" id="WP_249299372.1">
    <property type="nucleotide sequence ID" value="NZ_JACRSP010000001.1"/>
</dbReference>
<evidence type="ECO:0000256" key="7">
    <source>
        <dbReference type="ARBA" id="ARBA00024701"/>
    </source>
</evidence>
<dbReference type="InterPro" id="IPR016371">
    <property type="entry name" value="RNA_pol_sigma-H_factor"/>
</dbReference>
<keyword evidence="10" id="KW-1185">Reference proteome</keyword>
<evidence type="ECO:0000256" key="5">
    <source>
        <dbReference type="ARBA" id="ARBA00023125"/>
    </source>
</evidence>
<evidence type="ECO:0000256" key="4">
    <source>
        <dbReference type="ARBA" id="ARBA00023082"/>
    </source>
</evidence>
<dbReference type="InterPro" id="IPR014284">
    <property type="entry name" value="RNA_pol_sigma-70_dom"/>
</dbReference>
<evidence type="ECO:0000256" key="1">
    <source>
        <dbReference type="ARBA" id="ARBA00007788"/>
    </source>
</evidence>
<dbReference type="AlphaFoldDB" id="A0A926DD35"/>
<comment type="function">
    <text evidence="7">Sigma factors are initiation factors that promote the attachment of RNA polymerase to specific initiation sites and are then released. Sigma-S contributes to the protection against external stress, thus playing a role in cellular fitness and survival.</text>
</comment>
<protein>
    <recommendedName>
        <fullName evidence="2">RNA polymerase sigma factor SigS</fullName>
    </recommendedName>
</protein>
<name>A0A926DD35_9FIRM</name>
<dbReference type="Proteomes" id="UP000620366">
    <property type="component" value="Unassembled WGS sequence"/>
</dbReference>
<dbReference type="PANTHER" id="PTHR30385">
    <property type="entry name" value="SIGMA FACTOR F FLAGELLAR"/>
    <property type="match status" value="1"/>
</dbReference>
<keyword evidence="5" id="KW-0238">DNA-binding</keyword>
<dbReference type="Gene3D" id="1.10.10.10">
    <property type="entry name" value="Winged helix-like DNA-binding domain superfamily/Winged helix DNA-binding domain"/>
    <property type="match status" value="1"/>
</dbReference>
<keyword evidence="6" id="KW-0804">Transcription</keyword>
<dbReference type="EMBL" id="JACRSP010000001">
    <property type="protein sequence ID" value="MBC8535642.1"/>
    <property type="molecule type" value="Genomic_DNA"/>
</dbReference>
<dbReference type="PROSITE" id="PS00715">
    <property type="entry name" value="SIGMA70_1"/>
    <property type="match status" value="1"/>
</dbReference>
<evidence type="ECO:0000256" key="3">
    <source>
        <dbReference type="ARBA" id="ARBA00023015"/>
    </source>
</evidence>
<dbReference type="Pfam" id="PF04542">
    <property type="entry name" value="Sigma70_r2"/>
    <property type="match status" value="1"/>
</dbReference>
<dbReference type="InterPro" id="IPR000943">
    <property type="entry name" value="RNA_pol_sigma70"/>
</dbReference>
<dbReference type="InterPro" id="IPR016032">
    <property type="entry name" value="Sig_transdc_resp-reg_C-effctor"/>
</dbReference>
<gene>
    <name evidence="9" type="ORF">H8695_02915</name>
</gene>
<feature type="domain" description="RNA polymerase sigma-70" evidence="8">
    <location>
        <begin position="57"/>
        <end position="70"/>
    </location>
</feature>
<dbReference type="PIRSF" id="PIRSF002939">
    <property type="entry name" value="RNA_polymerase_sigma-H_factor"/>
    <property type="match status" value="1"/>
</dbReference>
<evidence type="ECO:0000313" key="9">
    <source>
        <dbReference type="EMBL" id="MBC8535642.1"/>
    </source>
</evidence>
<evidence type="ECO:0000256" key="6">
    <source>
        <dbReference type="ARBA" id="ARBA00023163"/>
    </source>
</evidence>
<reference evidence="9" key="1">
    <citation type="submission" date="2020-08" db="EMBL/GenBank/DDBJ databases">
        <title>Genome public.</title>
        <authorList>
            <person name="Liu C."/>
            <person name="Sun Q."/>
        </authorList>
    </citation>
    <scope>NUCLEOTIDE SEQUENCE</scope>
    <source>
        <strain evidence="9">BX7</strain>
    </source>
</reference>
<dbReference type="InterPro" id="IPR007627">
    <property type="entry name" value="RNA_pol_sigma70_r2"/>
</dbReference>
<comment type="similarity">
    <text evidence="1">Belongs to the sigma-70 factor family.</text>
</comment>
<dbReference type="Gene3D" id="1.20.120.1810">
    <property type="match status" value="1"/>
</dbReference>
<evidence type="ECO:0000313" key="10">
    <source>
        <dbReference type="Proteomes" id="UP000620366"/>
    </source>
</evidence>
<dbReference type="SUPFAM" id="SSF88946">
    <property type="entry name" value="Sigma2 domain of RNA polymerase sigma factors"/>
    <property type="match status" value="1"/>
</dbReference>
<evidence type="ECO:0000259" key="8">
    <source>
        <dbReference type="PROSITE" id="PS00715"/>
    </source>
</evidence>